<dbReference type="EMBL" id="CAJOBQ010001917">
    <property type="protein sequence ID" value="CAF4525977.1"/>
    <property type="molecule type" value="Genomic_DNA"/>
</dbReference>
<gene>
    <name evidence="1" type="ORF">FME351_LOCUS9712</name>
    <name evidence="2" type="ORF">TSG867_LOCUS22921</name>
</gene>
<name>A0A820X844_9BILA</name>
<dbReference type="AlphaFoldDB" id="A0A820X844"/>
<evidence type="ECO:0000313" key="3">
    <source>
        <dbReference type="Proteomes" id="UP000663862"/>
    </source>
</evidence>
<dbReference type="Proteomes" id="UP000663862">
    <property type="component" value="Unassembled WGS sequence"/>
</dbReference>
<proteinExistence type="predicted"/>
<comment type="caution">
    <text evidence="2">The sequence shown here is derived from an EMBL/GenBank/DDBJ whole genome shotgun (WGS) entry which is preliminary data.</text>
</comment>
<reference evidence="2" key="1">
    <citation type="submission" date="2021-02" db="EMBL/GenBank/DDBJ databases">
        <authorList>
            <person name="Nowell W R."/>
        </authorList>
    </citation>
    <scope>NUCLEOTIDE SEQUENCE</scope>
</reference>
<evidence type="ECO:0000313" key="1">
    <source>
        <dbReference type="EMBL" id="CAF3408045.1"/>
    </source>
</evidence>
<organism evidence="2 3">
    <name type="scientific">Rotaria socialis</name>
    <dbReference type="NCBI Taxonomy" id="392032"/>
    <lineage>
        <taxon>Eukaryota</taxon>
        <taxon>Metazoa</taxon>
        <taxon>Spiralia</taxon>
        <taxon>Gnathifera</taxon>
        <taxon>Rotifera</taxon>
        <taxon>Eurotatoria</taxon>
        <taxon>Bdelloidea</taxon>
        <taxon>Philodinida</taxon>
        <taxon>Philodinidae</taxon>
        <taxon>Rotaria</taxon>
    </lineage>
</organism>
<accession>A0A820X844</accession>
<dbReference type="EMBL" id="CAJNYU010001056">
    <property type="protein sequence ID" value="CAF3408045.1"/>
    <property type="molecule type" value="Genomic_DNA"/>
</dbReference>
<sequence length="801" mass="93179">MSLSCAVETCKCKSRAICHCCNKNICPGHLKEHVDLINSQMNPLADEINTLDNQLSLLNVDEVIGKCRQKLDNWRHECHDTVDRFYEEKCQELQQRCVEKVGEKRKKIHELKLKTNELIREQEATHDDICSLKATINDIKRDVNQYEENGIVVDVNPLIINQNLVYIEQGTSNELDVSTLSSPYRTIACSKDNWPAMASNNHFLLIDQYPNLCLYDKELTLLKEYPWDYDKIPDMCWSSTLNSFIIITNNNGVFLINENLISLECIQTIERKRWLSCTCSDSTLFLTTNELGSNIFQFNLLLSFHFMKQWESSQTCNSDELINNIAYNNGTLALIIENITNDKKRIELRSSSTFDQLWSTTFNASYHYGHWMNRVCVLKYKEWLVIDHKNSHLLHVSKDGQVKAKRSYEPTVNNAVLFAQLQNLHVTFLMSDANIENELLLPIPLKQTFAPELRHINLKIFGDVPWILTFFADLQRYRQLDQMNISDYERFADYSHFPRVAVLRHWLTLSKSKIFTFKLNLDIIYAFSNREIREEIFAEYRLATGTESAARYGKINLSYPTMVFSYPLETDDHEWEDLDSSDSTQGFECVEEMDIYELDYVKDERLVQLEAIPCWHHLRKINLEGDCPDDKGVVGENISHLLHIAQRSSYFSELYIESDLDYGRVLSLNKQFGRLLSRQLVILHYTAQEANSSLGDLVRIIDKLFSYGQSSPRLKQLILNIDAHPDSWLSTRHLVLSFEKIFKRFPSLTHLTLNCKATEACRNSVQNLSTLASEWYVVSLLSRKMPMSSVEYRHKPHLIEI</sequence>
<dbReference type="SUPFAM" id="SSF50978">
    <property type="entry name" value="WD40 repeat-like"/>
    <property type="match status" value="1"/>
</dbReference>
<dbReference type="Proteomes" id="UP000663869">
    <property type="component" value="Unassembled WGS sequence"/>
</dbReference>
<dbReference type="InterPro" id="IPR036322">
    <property type="entry name" value="WD40_repeat_dom_sf"/>
</dbReference>
<evidence type="ECO:0000313" key="2">
    <source>
        <dbReference type="EMBL" id="CAF4525977.1"/>
    </source>
</evidence>
<protein>
    <submittedName>
        <fullName evidence="2">Uncharacterized protein</fullName>
    </submittedName>
</protein>